<keyword evidence="4" id="KW-0813">Transport</keyword>
<organism evidence="9 10">
    <name type="scientific">Laccaria amethystina LaAM-08-1</name>
    <dbReference type="NCBI Taxonomy" id="1095629"/>
    <lineage>
        <taxon>Eukaryota</taxon>
        <taxon>Fungi</taxon>
        <taxon>Dikarya</taxon>
        <taxon>Basidiomycota</taxon>
        <taxon>Agaricomycotina</taxon>
        <taxon>Agaricomycetes</taxon>
        <taxon>Agaricomycetidae</taxon>
        <taxon>Agaricales</taxon>
        <taxon>Agaricineae</taxon>
        <taxon>Hydnangiaceae</taxon>
        <taxon>Laccaria</taxon>
    </lineage>
</organism>
<dbReference type="AlphaFoldDB" id="A0A0C9Y600"/>
<evidence type="ECO:0000256" key="4">
    <source>
        <dbReference type="ARBA" id="ARBA00022448"/>
    </source>
</evidence>
<dbReference type="Pfam" id="PF18773">
    <property type="entry name" value="Importin_rep"/>
    <property type="match status" value="1"/>
</dbReference>
<gene>
    <name evidence="9" type="ORF">K443DRAFT_644202</name>
</gene>
<dbReference type="InterPro" id="IPR057942">
    <property type="entry name" value="TPR_TNPO3_IPO13_3rd"/>
</dbReference>
<comment type="subcellular location">
    <subcellularLocation>
        <location evidence="1">Nucleus</location>
    </subcellularLocation>
</comment>
<dbReference type="GO" id="GO:0005634">
    <property type="term" value="C:nucleus"/>
    <property type="evidence" value="ECO:0007669"/>
    <property type="project" value="UniProtKB-SubCell"/>
</dbReference>
<dbReference type="EMBL" id="KN838538">
    <property type="protein sequence ID" value="KIK09399.1"/>
    <property type="molecule type" value="Genomic_DNA"/>
</dbReference>
<evidence type="ECO:0000256" key="3">
    <source>
        <dbReference type="ARBA" id="ARBA00016020"/>
    </source>
</evidence>
<dbReference type="Proteomes" id="UP000054477">
    <property type="component" value="Unassembled WGS sequence"/>
</dbReference>
<dbReference type="Gene3D" id="1.25.10.10">
    <property type="entry name" value="Leucine-rich Repeat Variant"/>
    <property type="match status" value="1"/>
</dbReference>
<evidence type="ECO:0000256" key="5">
    <source>
        <dbReference type="ARBA" id="ARBA00022737"/>
    </source>
</evidence>
<dbReference type="Pfam" id="PF08389">
    <property type="entry name" value="Xpo1"/>
    <property type="match status" value="1"/>
</dbReference>
<protein>
    <recommendedName>
        <fullName evidence="3">Importin-13</fullName>
    </recommendedName>
</protein>
<dbReference type="Pfam" id="PF18806">
    <property type="entry name" value="Importin_rep_3"/>
    <property type="match status" value="1"/>
</dbReference>
<keyword evidence="7" id="KW-0539">Nucleus</keyword>
<dbReference type="InterPro" id="IPR016024">
    <property type="entry name" value="ARM-type_fold"/>
</dbReference>
<keyword evidence="5" id="KW-0677">Repeat</keyword>
<keyword evidence="6" id="KW-0653">Protein transport</keyword>
<dbReference type="STRING" id="1095629.A0A0C9Y600"/>
<dbReference type="InterPro" id="IPR051345">
    <property type="entry name" value="Importin_beta-like_NTR"/>
</dbReference>
<dbReference type="PANTHER" id="PTHR12363">
    <property type="entry name" value="TRANSPORTIN 3 AND IMPORTIN 13"/>
    <property type="match status" value="1"/>
</dbReference>
<evidence type="ECO:0000313" key="9">
    <source>
        <dbReference type="EMBL" id="KIK09399.1"/>
    </source>
</evidence>
<evidence type="ECO:0000256" key="7">
    <source>
        <dbReference type="ARBA" id="ARBA00023242"/>
    </source>
</evidence>
<dbReference type="GO" id="GO:0006606">
    <property type="term" value="P:protein import into nucleus"/>
    <property type="evidence" value="ECO:0007669"/>
    <property type="project" value="TreeGrafter"/>
</dbReference>
<keyword evidence="10" id="KW-1185">Reference proteome</keyword>
<reference evidence="9 10" key="1">
    <citation type="submission" date="2014-04" db="EMBL/GenBank/DDBJ databases">
        <authorList>
            <consortium name="DOE Joint Genome Institute"/>
            <person name="Kuo A."/>
            <person name="Kohler A."/>
            <person name="Nagy L.G."/>
            <person name="Floudas D."/>
            <person name="Copeland A."/>
            <person name="Barry K.W."/>
            <person name="Cichocki N."/>
            <person name="Veneault-Fourrey C."/>
            <person name="LaButti K."/>
            <person name="Lindquist E.A."/>
            <person name="Lipzen A."/>
            <person name="Lundell T."/>
            <person name="Morin E."/>
            <person name="Murat C."/>
            <person name="Sun H."/>
            <person name="Tunlid A."/>
            <person name="Henrissat B."/>
            <person name="Grigoriev I.V."/>
            <person name="Hibbett D.S."/>
            <person name="Martin F."/>
            <person name="Nordberg H.P."/>
            <person name="Cantor M.N."/>
            <person name="Hua S.X."/>
        </authorList>
    </citation>
    <scope>NUCLEOTIDE SEQUENCE [LARGE SCALE GENOMIC DNA]</scope>
    <source>
        <strain evidence="9 10">LaAM-08-1</strain>
    </source>
</reference>
<feature type="domain" description="Exportin-1/Importin-beta-like" evidence="8">
    <location>
        <begin position="115"/>
        <end position="247"/>
    </location>
</feature>
<reference evidence="10" key="2">
    <citation type="submission" date="2015-01" db="EMBL/GenBank/DDBJ databases">
        <title>Evolutionary Origins and Diversification of the Mycorrhizal Mutualists.</title>
        <authorList>
            <consortium name="DOE Joint Genome Institute"/>
            <consortium name="Mycorrhizal Genomics Consortium"/>
            <person name="Kohler A."/>
            <person name="Kuo A."/>
            <person name="Nagy L.G."/>
            <person name="Floudas D."/>
            <person name="Copeland A."/>
            <person name="Barry K.W."/>
            <person name="Cichocki N."/>
            <person name="Veneault-Fourrey C."/>
            <person name="LaButti K."/>
            <person name="Lindquist E.A."/>
            <person name="Lipzen A."/>
            <person name="Lundell T."/>
            <person name="Morin E."/>
            <person name="Murat C."/>
            <person name="Riley R."/>
            <person name="Ohm R."/>
            <person name="Sun H."/>
            <person name="Tunlid A."/>
            <person name="Henrissat B."/>
            <person name="Grigoriev I.V."/>
            <person name="Hibbett D.S."/>
            <person name="Martin F."/>
        </authorList>
    </citation>
    <scope>NUCLEOTIDE SEQUENCE [LARGE SCALE GENOMIC DNA]</scope>
    <source>
        <strain evidence="10">LaAM-08-1</strain>
    </source>
</reference>
<evidence type="ECO:0000256" key="6">
    <source>
        <dbReference type="ARBA" id="ARBA00022927"/>
    </source>
</evidence>
<proteinExistence type="inferred from homology"/>
<dbReference type="OrthoDB" id="2016913at2759"/>
<dbReference type="SUPFAM" id="SSF48371">
    <property type="entry name" value="ARM repeat"/>
    <property type="match status" value="1"/>
</dbReference>
<dbReference type="InterPro" id="IPR040520">
    <property type="entry name" value="Importin_rep_3"/>
</dbReference>
<dbReference type="Pfam" id="PF24140">
    <property type="entry name" value="TPR_TNPO3_IPO13_3rd"/>
    <property type="match status" value="1"/>
</dbReference>
<dbReference type="PANTHER" id="PTHR12363:SF33">
    <property type="entry name" value="IMPORTIN-13"/>
    <property type="match status" value="1"/>
</dbReference>
<evidence type="ECO:0000313" key="10">
    <source>
        <dbReference type="Proteomes" id="UP000054477"/>
    </source>
</evidence>
<dbReference type="InterPro" id="IPR040709">
    <property type="entry name" value="Importin_rep_1"/>
</dbReference>
<accession>A0A0C9Y600</accession>
<evidence type="ECO:0000259" key="8">
    <source>
        <dbReference type="Pfam" id="PF08389"/>
    </source>
</evidence>
<comment type="similarity">
    <text evidence="2">Belongs to the importin beta family.</text>
</comment>
<evidence type="ECO:0000256" key="1">
    <source>
        <dbReference type="ARBA" id="ARBA00004123"/>
    </source>
</evidence>
<dbReference type="InterPro" id="IPR011989">
    <property type="entry name" value="ARM-like"/>
</dbReference>
<dbReference type="InterPro" id="IPR013598">
    <property type="entry name" value="Exportin-1/Importin-b-like"/>
</dbReference>
<evidence type="ECO:0000256" key="2">
    <source>
        <dbReference type="ARBA" id="ARBA00007991"/>
    </source>
</evidence>
<dbReference type="GO" id="GO:0005737">
    <property type="term" value="C:cytoplasm"/>
    <property type="evidence" value="ECO:0007669"/>
    <property type="project" value="TreeGrafter"/>
</dbReference>
<sequence>MGVDTSFLPTLSIQDVERASQLIQHAYAPPTPKTTPDDLKRLQHELFEIQKRPEAWGLVIPLLEHEDQNVQFFGAHTAQVKIARDWDFFPPEHAEALRDAMVQLTAHSISNGRSAFILRKLFVALTSLALKLVPGHPTRWPDWIMACVSLFSSHGAPMEHIHNFLSIVAEEVGNADLIGSSKIQLQQSLTDVTSMVVQAITVSINPVPGVIPPRQVQSALRCLQAWMVIFRSNDLAPMIAMLLALLNPASDCTIFVASSDTLQEVASKSAFSDGSCDTTFTEPLLLWLDSMGSDIVESMVLTGEVTEMSHSLCKLLVALGDHSTSYIAAHISSLGVVGQNPPRTKGHLTQTFLRLLLAYTGLSGYYGVDEEESEMTLGFWYLFQEALWSTDFYFPECESDGDGNTPPPSRTDAAHIVMAKTVYIELVQVLRRKVAFPPLRSGWSKDQIEKFQVYRRDVGDTLINAYYVLRDDMLRFYVNDISDRLATNQDWNEIEATLHCIMSIQEALDLEKVSHLSRLFSPEILGRLPSGGHNRIRRTTLCLIGAYSSWFATQPIQPQISPEPNLLLTVLNYVVAALTDASLSLQAATALRNLCDANRKALAPHIVAFGRLHDGLEQITDSEKSKVLQSIASVIQALPPVDEISPIEAIVHPIIQKLGTALQLSSTLPEEARNLTILQLEVLSGVAKGLTRTADGIPETDDDHAAKVEAKKIDIAREDPRALKLRENIFSCIRSVVDLWSTDAGINHALSDLFKSITCLPDDITLISLPAGPLLELVCIAAQRQLTAAWLSLAAILIAQLNPPVFVLTLKARPTPEAETVVASALPVLLQCGLGVLGVARAMELNPDIVQEFFACMDRVGQDFIGAFYVISPGLLDALMQCATTSLSLQERYSLVAACNFLSTLIHRSSLVDELSGPKSLLMAKHGRALMRAVLQGFAGVAPRSAVPNLIEMLGTLINRSNGIDGGSGTAGEWVREILFSSDFVPSKAGPEVKEKFIKAVSGSRSLKRIREAAQQFTLIARGLEGSSFGYASVSM</sequence>
<dbReference type="HOGENOM" id="CLU_005996_3_0_1"/>
<name>A0A0C9Y600_9AGAR</name>